<reference evidence="12 13" key="1">
    <citation type="journal article" date="2015" name="Nature">
        <title>rRNA introns, odd ribosomes, and small enigmatic genomes across a large radiation of phyla.</title>
        <authorList>
            <person name="Brown C.T."/>
            <person name="Hug L.A."/>
            <person name="Thomas B.C."/>
            <person name="Sharon I."/>
            <person name="Castelle C.J."/>
            <person name="Singh A."/>
            <person name="Wilkins M.J."/>
            <person name="Williams K.H."/>
            <person name="Banfield J.F."/>
        </authorList>
    </citation>
    <scope>NUCLEOTIDE SEQUENCE [LARGE SCALE GENOMIC DNA]</scope>
</reference>
<dbReference type="InterPro" id="IPR037123">
    <property type="entry name" value="PRibGlycinamide_synth_C_sf"/>
</dbReference>
<evidence type="ECO:0000313" key="12">
    <source>
        <dbReference type="EMBL" id="KKR41954.1"/>
    </source>
</evidence>
<evidence type="ECO:0000313" key="13">
    <source>
        <dbReference type="Proteomes" id="UP000034881"/>
    </source>
</evidence>
<evidence type="ECO:0000256" key="1">
    <source>
        <dbReference type="ARBA" id="ARBA00005174"/>
    </source>
</evidence>
<dbReference type="Proteomes" id="UP000034881">
    <property type="component" value="Unassembled WGS sequence"/>
</dbReference>
<evidence type="ECO:0000259" key="11">
    <source>
        <dbReference type="PROSITE" id="PS50975"/>
    </source>
</evidence>
<dbReference type="SUPFAM" id="SSF53328">
    <property type="entry name" value="Formyltransferase"/>
    <property type="match status" value="1"/>
</dbReference>
<dbReference type="AlphaFoldDB" id="A0A0G0QNE5"/>
<dbReference type="InterPro" id="IPR000115">
    <property type="entry name" value="PRibGlycinamide_synth"/>
</dbReference>
<comment type="similarity">
    <text evidence="7">Belongs to the GARS family.</text>
</comment>
<comment type="caution">
    <text evidence="12">The sequence shown here is derived from an EMBL/GenBank/DDBJ whole genome shotgun (WGS) entry which is preliminary data.</text>
</comment>
<dbReference type="InterPro" id="IPR002376">
    <property type="entry name" value="Formyl_transf_N"/>
</dbReference>
<proteinExistence type="inferred from homology"/>
<evidence type="ECO:0000256" key="4">
    <source>
        <dbReference type="ARBA" id="ARBA00022741"/>
    </source>
</evidence>
<evidence type="ECO:0000256" key="3">
    <source>
        <dbReference type="ARBA" id="ARBA00022598"/>
    </source>
</evidence>
<evidence type="ECO:0000256" key="9">
    <source>
        <dbReference type="ARBA" id="ARBA00042864"/>
    </source>
</evidence>
<protein>
    <recommendedName>
        <fullName evidence="2">phosphoribosylamine--glycine ligase</fullName>
        <ecNumber evidence="2">6.3.4.13</ecNumber>
    </recommendedName>
    <alternativeName>
        <fullName evidence="8">Glycinamide ribonucleotide synthetase</fullName>
    </alternativeName>
    <alternativeName>
        <fullName evidence="9">Phosphoribosylglycinamide synthetase</fullName>
    </alternativeName>
</protein>
<dbReference type="PANTHER" id="PTHR43472:SF1">
    <property type="entry name" value="PHOSPHORIBOSYLAMINE--GLYCINE LIGASE, CHLOROPLASTIC"/>
    <property type="match status" value="1"/>
</dbReference>
<dbReference type="GO" id="GO:0046872">
    <property type="term" value="F:metal ion binding"/>
    <property type="evidence" value="ECO:0007669"/>
    <property type="project" value="InterPro"/>
</dbReference>
<keyword evidence="5" id="KW-0658">Purine biosynthesis</keyword>
<dbReference type="InterPro" id="IPR013815">
    <property type="entry name" value="ATP_grasp_subdomain_1"/>
</dbReference>
<dbReference type="Gene3D" id="3.30.1490.20">
    <property type="entry name" value="ATP-grasp fold, A domain"/>
    <property type="match status" value="1"/>
</dbReference>
<accession>A0A0G0QNE5</accession>
<evidence type="ECO:0000256" key="5">
    <source>
        <dbReference type="ARBA" id="ARBA00022755"/>
    </source>
</evidence>
<dbReference type="EMBL" id="LBYB01000005">
    <property type="protein sequence ID" value="KKR41954.1"/>
    <property type="molecule type" value="Genomic_DNA"/>
</dbReference>
<organism evidence="12 13">
    <name type="scientific">Candidatus Daviesbacteria bacterium GW2011_GWC2_40_12</name>
    <dbReference type="NCBI Taxonomy" id="1618431"/>
    <lineage>
        <taxon>Bacteria</taxon>
        <taxon>Candidatus Daviesiibacteriota</taxon>
    </lineage>
</organism>
<dbReference type="SMART" id="SM01209">
    <property type="entry name" value="GARS_A"/>
    <property type="match status" value="1"/>
</dbReference>
<dbReference type="Gene3D" id="3.40.50.20">
    <property type="match status" value="1"/>
</dbReference>
<keyword evidence="4 10" id="KW-0547">Nucleotide-binding</keyword>
<dbReference type="SMART" id="SM01210">
    <property type="entry name" value="GARS_C"/>
    <property type="match status" value="1"/>
</dbReference>
<dbReference type="Gene3D" id="3.30.470.20">
    <property type="entry name" value="ATP-grasp fold, B domain"/>
    <property type="match status" value="1"/>
</dbReference>
<dbReference type="GO" id="GO:0006189">
    <property type="term" value="P:'de novo' IMP biosynthetic process"/>
    <property type="evidence" value="ECO:0007669"/>
    <property type="project" value="UniProtKB-UniPathway"/>
</dbReference>
<evidence type="ECO:0000256" key="2">
    <source>
        <dbReference type="ARBA" id="ARBA00013255"/>
    </source>
</evidence>
<keyword evidence="6 10" id="KW-0067">ATP-binding</keyword>
<feature type="domain" description="ATP-grasp" evidence="11">
    <location>
        <begin position="316"/>
        <end position="518"/>
    </location>
</feature>
<gene>
    <name evidence="12" type="ORF">UT77_C0005G0069</name>
</gene>
<comment type="pathway">
    <text evidence="1">Purine metabolism; IMP biosynthesis via de novo pathway; N(1)-(5-phospho-D-ribosyl)glycinamide from 5-phospho-alpha-D-ribose 1-diphosphate: step 2/2.</text>
</comment>
<dbReference type="InterPro" id="IPR036477">
    <property type="entry name" value="Formyl_transf_N_sf"/>
</dbReference>
<dbReference type="GO" id="GO:0004637">
    <property type="term" value="F:phosphoribosylamine-glycine ligase activity"/>
    <property type="evidence" value="ECO:0007669"/>
    <property type="project" value="UniProtKB-EC"/>
</dbReference>
<dbReference type="InterPro" id="IPR020561">
    <property type="entry name" value="PRibGlycinamid_synth_ATP-grasp"/>
</dbReference>
<dbReference type="SUPFAM" id="SSF56059">
    <property type="entry name" value="Glutathione synthetase ATP-binding domain-like"/>
    <property type="match status" value="1"/>
</dbReference>
<dbReference type="Pfam" id="PF01071">
    <property type="entry name" value="GARS_A"/>
    <property type="match status" value="1"/>
</dbReference>
<dbReference type="InterPro" id="IPR020562">
    <property type="entry name" value="PRibGlycinamide_synth_N"/>
</dbReference>
<dbReference type="PANTHER" id="PTHR43472">
    <property type="entry name" value="PHOSPHORIBOSYLAMINE--GLYCINE LIGASE"/>
    <property type="match status" value="1"/>
</dbReference>
<dbReference type="SUPFAM" id="SSF51246">
    <property type="entry name" value="Rudiment single hybrid motif"/>
    <property type="match status" value="1"/>
</dbReference>
<dbReference type="UniPathway" id="UPA00074">
    <property type="reaction ID" value="UER00125"/>
</dbReference>
<dbReference type="Pfam" id="PF00551">
    <property type="entry name" value="Formyl_trans_N"/>
    <property type="match status" value="1"/>
</dbReference>
<evidence type="ECO:0000256" key="10">
    <source>
        <dbReference type="PROSITE-ProRule" id="PRU00409"/>
    </source>
</evidence>
<sequence length="638" mass="70599">MILFNKKIVVLISDSGTGTNLNAIINGVKSGKIKADILSVISDTSKALGLKWARKNKIPTQIAADKNKLLQILRKLSPDFVCLAGWKQIILDEVIDEYPSKILNTHPGLIPDTLDGVVKNPDGTKALWNKGKFTQNAMQVFFEKKATYAGCTNHFLSHEFDFGLVLGRCFEKIRKNDTPVILYKRLKVKENKLYVEVLSKLCKEVTVLVVDGGGRGAALVDKYSQSKQVGKILAVPGNDLMQINTKSKIKTYPDLKTTSVEEIIKICKKEKVDLVDVAQDNAVEAGLVDLLNKEGIKAVGPTKGAGKIEWDKAWAREFMKKHGIPAPKFYVFNSQKGGIDFVKKHQQKWFVKAAGLAEGKGVIPATNTAEAISAIEEMQKFGNSGKFYLLEEWLEGEEFSAFALVDGSNFQVVGFAQDYKRVFDGDKGSNTGGMGCVSNPLIMDENIKQQTQAVFQRVVNGLKKENRPYKGVLYLGGMVVDSKVYVIEFNARWGDPEAEVILSSLKNDLLEVNSAIISGNIKKLKIKIDKNIRVAVAATAKGYPQDYKTVRGKRIFGIEKVLKISGIKIYGAGIKKAGESYIVNGGRILFVVGSGKDVVEAKKKAYEAMKFINIEGDSLHYRTDIGWRDVERMQKDKK</sequence>
<dbReference type="InterPro" id="IPR016185">
    <property type="entry name" value="PreATP-grasp_dom_sf"/>
</dbReference>
<dbReference type="PROSITE" id="PS50975">
    <property type="entry name" value="ATP_GRASP"/>
    <property type="match status" value="1"/>
</dbReference>
<evidence type="ECO:0000256" key="6">
    <source>
        <dbReference type="ARBA" id="ARBA00022840"/>
    </source>
</evidence>
<dbReference type="GO" id="GO:0009113">
    <property type="term" value="P:purine nucleobase biosynthetic process"/>
    <property type="evidence" value="ECO:0007669"/>
    <property type="project" value="InterPro"/>
</dbReference>
<dbReference type="InterPro" id="IPR011761">
    <property type="entry name" value="ATP-grasp"/>
</dbReference>
<evidence type="ECO:0000256" key="8">
    <source>
        <dbReference type="ARBA" id="ARBA00042242"/>
    </source>
</evidence>
<dbReference type="InterPro" id="IPR020560">
    <property type="entry name" value="PRibGlycinamide_synth_C-dom"/>
</dbReference>
<dbReference type="EC" id="6.3.4.13" evidence="2"/>
<dbReference type="Pfam" id="PF02843">
    <property type="entry name" value="GARS_C"/>
    <property type="match status" value="1"/>
</dbReference>
<dbReference type="InterPro" id="IPR011054">
    <property type="entry name" value="Rudment_hybrid_motif"/>
</dbReference>
<dbReference type="NCBIfam" id="TIGR00877">
    <property type="entry name" value="purD"/>
    <property type="match status" value="1"/>
</dbReference>
<keyword evidence="3 12" id="KW-0436">Ligase</keyword>
<dbReference type="GO" id="GO:0005524">
    <property type="term" value="F:ATP binding"/>
    <property type="evidence" value="ECO:0007669"/>
    <property type="project" value="UniProtKB-UniRule"/>
</dbReference>
<evidence type="ECO:0000256" key="7">
    <source>
        <dbReference type="ARBA" id="ARBA00038345"/>
    </source>
</evidence>
<name>A0A0G0QNE5_9BACT</name>
<dbReference type="Gene3D" id="3.40.50.170">
    <property type="entry name" value="Formyl transferase, N-terminal domain"/>
    <property type="match status" value="1"/>
</dbReference>
<dbReference type="Gene3D" id="3.90.600.10">
    <property type="entry name" value="Phosphoribosylglycinamide synthetase, C-terminal domain"/>
    <property type="match status" value="1"/>
</dbReference>
<dbReference type="SUPFAM" id="SSF52440">
    <property type="entry name" value="PreATP-grasp domain"/>
    <property type="match status" value="1"/>
</dbReference>
<dbReference type="Pfam" id="PF02844">
    <property type="entry name" value="GARS_N"/>
    <property type="match status" value="1"/>
</dbReference>